<dbReference type="InterPro" id="IPR036599">
    <property type="entry name" value="DNA_ligase_N_sf"/>
</dbReference>
<feature type="domain" description="ATP-dependent DNA ligase family profile" evidence="14">
    <location>
        <begin position="1164"/>
        <end position="1311"/>
    </location>
</feature>
<dbReference type="InterPro" id="IPR036866">
    <property type="entry name" value="RibonucZ/Hydroxyglut_hydro"/>
</dbReference>
<evidence type="ECO:0000256" key="9">
    <source>
        <dbReference type="ARBA" id="ARBA00023242"/>
    </source>
</evidence>
<dbReference type="GO" id="GO:0005524">
    <property type="term" value="F:ATP binding"/>
    <property type="evidence" value="ECO:0007669"/>
    <property type="project" value="UniProtKB-KW"/>
</dbReference>
<dbReference type="InterPro" id="IPR000977">
    <property type="entry name" value="DNA_ligase_ATP-dep"/>
</dbReference>
<dbReference type="Gene3D" id="3.40.50.12650">
    <property type="match status" value="1"/>
</dbReference>
<keyword evidence="3 11" id="KW-0436">Ligase</keyword>
<evidence type="ECO:0000313" key="15">
    <source>
        <dbReference type="EMBL" id="ERN05630.1"/>
    </source>
</evidence>
<accession>W1PEY4</accession>
<dbReference type="Gene3D" id="3.30.1490.70">
    <property type="match status" value="1"/>
</dbReference>
<dbReference type="GO" id="GO:0071897">
    <property type="term" value="P:DNA biosynthetic process"/>
    <property type="evidence" value="ECO:0007669"/>
    <property type="project" value="InterPro"/>
</dbReference>
<dbReference type="Gene3D" id="1.10.3260.10">
    <property type="entry name" value="DNA ligase, ATP-dependent, N-terminal domain"/>
    <property type="match status" value="1"/>
</dbReference>
<dbReference type="PANTHER" id="PTHR45674">
    <property type="entry name" value="DNA LIGASE 1/3 FAMILY MEMBER"/>
    <property type="match status" value="1"/>
</dbReference>
<dbReference type="GO" id="GO:0015074">
    <property type="term" value="P:DNA integration"/>
    <property type="evidence" value="ECO:0007669"/>
    <property type="project" value="EnsemblPlants"/>
</dbReference>
<dbReference type="FunFam" id="2.40.50.140:FF:000220">
    <property type="entry name" value="DNA ligase"/>
    <property type="match status" value="1"/>
</dbReference>
<dbReference type="GO" id="GO:0006273">
    <property type="term" value="P:lagging strand elongation"/>
    <property type="evidence" value="ECO:0000318"/>
    <property type="project" value="GO_Central"/>
</dbReference>
<dbReference type="PANTHER" id="PTHR45674:SF9">
    <property type="entry name" value="DNA LIGASE 3"/>
    <property type="match status" value="1"/>
</dbReference>
<dbReference type="GO" id="GO:0009845">
    <property type="term" value="P:seed germination"/>
    <property type="evidence" value="ECO:0007669"/>
    <property type="project" value="EnsemblPlants"/>
</dbReference>
<evidence type="ECO:0000256" key="4">
    <source>
        <dbReference type="ARBA" id="ARBA00022705"/>
    </source>
</evidence>
<sequence length="1481" mass="164749">MASLPNSSSTETLELNSQEIFTSSYEAFSQIAARPSQPLAFKLLSQQSSLKPFPQNFPSSKRIPGTTFVIDGFRSSGPFSVTYFLSHFHSDHYCGLSPNWSRGLVFCSHITARLLIECLNLSPLFVIPLALGRTVEIDGWDVTIVDANHCPGAVQFLFKNLDCNGVLSRYLHTGDMRLSNSMKSDPILSEFIGCDVVFLDTTYCNPRFCFPAQDKSIDYVVRTIAKIRKEKVGSVLFVVSTYVVGKEKLLLEISRQCGCLLYVDSRKMSILNALDLGESDAFTVDPSATDVHVVGWNFLGEIWPYFRPNFGNLNKITVERGYHRAVGFVPTGWMYETKRDGFSVRSKNSFEIHLVPYSEHSSYNELREYVGFLRPKRVVPTVGLEDGKLDGKQVSEMQKHFAGLVDELANKQDFLMGFSKRSSLQINGDSNGEVGEKLEASLEKRIIEGKSLRLQPRVLPLMAVKSAEGSAIYLDLEKDVSLKPVVLDTIAITDSDAMNDMNMRQAIEDLRYCLPNWVTMNQMVELLTCSGGDIVEAASNFFEREIEFHEHALLEANPSENISKEVVGSPQMSSILNSTSTTEGESLKGCDLGTSKGSLLKVKSLANINFPTKKSSTPKRRGMKAENRLKKKLKSPSNPVYNDGKQSTITRFFSKVGPAVLHNSGSGEPITEQSPIDIGMVVDNVYRSYDYENELSHFLEIIDCATSREDAAVLVGKSKGDINLALEMYYSQASVEEGRLLPSASAQIGSSNVNFNGNGMSDNACLKTVSMPSLSAQGFTMANPVAKSVWLPLEKYSPVEDACWTSGEPAPYLHLARTFSLLETERGKLKVTAMLCNMFRSLLALSPDDVLQAVYLCTNKIAPDYENVELNIGGSMVSSAIKEACGTNKAKIQELYNTLGDLGDVAQACWQSQSFLALPSPLSIRHVFYTLRQISKEAGIGSADRRKKLIVNLLHSCREKEIKFLVRTLVRNMRIGASMRTVLPALAQAVVLNSSPQGALDGLKLQLQGLSAAVLEVYNILPNLDLLVPALMRERTEFSAANLSMLPGIPIRPMLSRITNGVSHALKKFEGRAFTCEYKYDGQRAQIHKLMDGSIRLFSRNGEETTCRFPDLVKIVQGSCKPTAMTFILDTEVVAVDHKNGNKILPFQHLSSRERGGNDSVVTLDSIKVDICVFIFDIMFADGKQLLNYPLRQRRQYVKDLFHNENRGYLEFAKELTVEGNEACLSSLATVVKMNSFLEDAFNSSCEGIIVKSLDVDAEYAASKRTDTWLKVKRDYVEGLNDTLDLVPIGAWHGNGRKAGWFSPFLMACYNPDTEEFQSVCRVMSGFSDTFYIEMEEFFSGDKILGRKPAYYQTADKPDFWFSTELVWEIRGADLLTLNEITCMADLTISPVHQAAFGLVHPSRGISIRFPRFIRTVTDRKPEDCTTAMDIADMFNRQTRKLDVDIDDSCEDKPHGLEEATVCGGSLFREHTLVFESARAS</sequence>
<dbReference type="Gramene" id="ERN05630">
    <property type="protein sequence ID" value="ERN05630"/>
    <property type="gene ID" value="AMTR_s00006p00073450"/>
</dbReference>
<evidence type="ECO:0000256" key="6">
    <source>
        <dbReference type="ARBA" id="ARBA00022763"/>
    </source>
</evidence>
<dbReference type="CDD" id="cd07969">
    <property type="entry name" value="OBF_DNA_ligase_I"/>
    <property type="match status" value="1"/>
</dbReference>
<dbReference type="SUPFAM" id="SSF117018">
    <property type="entry name" value="ATP-dependent DNA ligase DNA-binding domain"/>
    <property type="match status" value="1"/>
</dbReference>
<dbReference type="InterPro" id="IPR012340">
    <property type="entry name" value="NA-bd_OB-fold"/>
</dbReference>
<dbReference type="GO" id="GO:0006303">
    <property type="term" value="P:double-strand break repair via nonhomologous end joining"/>
    <property type="evidence" value="ECO:0007669"/>
    <property type="project" value="EnsemblPlants"/>
</dbReference>
<dbReference type="FunFam" id="3.30.470.30:FF:000002">
    <property type="entry name" value="DNA ligase"/>
    <property type="match status" value="1"/>
</dbReference>
<dbReference type="EC" id="6.5.1.1" evidence="11"/>
<dbReference type="Proteomes" id="UP000017836">
    <property type="component" value="Unassembled WGS sequence"/>
</dbReference>
<dbReference type="GO" id="GO:0006310">
    <property type="term" value="P:DNA recombination"/>
    <property type="evidence" value="ECO:0007669"/>
    <property type="project" value="UniProtKB-KW"/>
</dbReference>
<evidence type="ECO:0000256" key="1">
    <source>
        <dbReference type="ARBA" id="ARBA00004123"/>
    </source>
</evidence>
<evidence type="ECO:0000256" key="5">
    <source>
        <dbReference type="ARBA" id="ARBA00022741"/>
    </source>
</evidence>
<dbReference type="GO" id="GO:0002237">
    <property type="term" value="P:response to molecule of bacterial origin"/>
    <property type="evidence" value="ECO:0007669"/>
    <property type="project" value="EnsemblPlants"/>
</dbReference>
<dbReference type="HOGENOM" id="CLU_005138_3_0_1"/>
<keyword evidence="11" id="KW-0233">DNA recombination</keyword>
<dbReference type="InterPro" id="IPR011084">
    <property type="entry name" value="DRMBL"/>
</dbReference>
<dbReference type="SUPFAM" id="SSF50249">
    <property type="entry name" value="Nucleic acid-binding proteins"/>
    <property type="match status" value="1"/>
</dbReference>
<evidence type="ECO:0000256" key="8">
    <source>
        <dbReference type="ARBA" id="ARBA00023204"/>
    </source>
</evidence>
<dbReference type="Pfam" id="PF07522">
    <property type="entry name" value="DRMBL"/>
    <property type="match status" value="1"/>
</dbReference>
<protein>
    <recommendedName>
        <fullName evidence="11">DNA ligase</fullName>
        <ecNumber evidence="11">6.5.1.1</ecNumber>
    </recommendedName>
</protein>
<keyword evidence="9" id="KW-0539">Nucleus</keyword>
<dbReference type="Gene3D" id="3.30.470.30">
    <property type="entry name" value="DNA ligase/mRNA capping enzyme"/>
    <property type="match status" value="1"/>
</dbReference>
<dbReference type="InterPro" id="IPR050191">
    <property type="entry name" value="ATP-dep_DNA_ligase"/>
</dbReference>
<evidence type="ECO:0000256" key="3">
    <source>
        <dbReference type="ARBA" id="ARBA00022598"/>
    </source>
</evidence>
<evidence type="ECO:0000256" key="7">
    <source>
        <dbReference type="ARBA" id="ARBA00022840"/>
    </source>
</evidence>
<comment type="catalytic activity">
    <reaction evidence="10 11">
        <text>ATP + (deoxyribonucleotide)n-3'-hydroxyl + 5'-phospho-(deoxyribonucleotide)m = (deoxyribonucleotide)n+m + AMP + diphosphate.</text>
        <dbReference type="EC" id="6.5.1.1"/>
    </reaction>
</comment>
<dbReference type="STRING" id="13333.W1PEY4"/>
<dbReference type="Gene3D" id="2.40.50.140">
    <property type="entry name" value="Nucleic acid-binding proteins"/>
    <property type="match status" value="1"/>
</dbReference>
<dbReference type="GO" id="GO:0006979">
    <property type="term" value="P:response to oxidative stress"/>
    <property type="evidence" value="ECO:0007669"/>
    <property type="project" value="EnsemblPlants"/>
</dbReference>
<dbReference type="SUPFAM" id="SSF56091">
    <property type="entry name" value="DNA ligase/mRNA capping enzyme, catalytic domain"/>
    <property type="match status" value="1"/>
</dbReference>
<dbReference type="SUPFAM" id="SSF56281">
    <property type="entry name" value="Metallo-hydrolase/oxidoreductase"/>
    <property type="match status" value="1"/>
</dbReference>
<keyword evidence="16" id="KW-1185">Reference proteome</keyword>
<dbReference type="CDD" id="cd07900">
    <property type="entry name" value="Adenylation_DNA_ligase_I_Euk"/>
    <property type="match status" value="1"/>
</dbReference>
<gene>
    <name evidence="15" type="ORF">AMTR_s00006p00073450</name>
</gene>
<dbReference type="InterPro" id="IPR016059">
    <property type="entry name" value="DNA_ligase_ATP-dep_CS"/>
</dbReference>
<dbReference type="GO" id="GO:0048316">
    <property type="term" value="P:seed development"/>
    <property type="evidence" value="ECO:0007669"/>
    <property type="project" value="EnsemblPlants"/>
</dbReference>
<dbReference type="GO" id="GO:0003677">
    <property type="term" value="F:DNA binding"/>
    <property type="evidence" value="ECO:0007669"/>
    <property type="project" value="InterPro"/>
</dbReference>
<dbReference type="Pfam" id="PF01068">
    <property type="entry name" value="DNA_ligase_A_M"/>
    <property type="match status" value="1"/>
</dbReference>
<dbReference type="PROSITE" id="PS00697">
    <property type="entry name" value="DNA_LIGASE_A1"/>
    <property type="match status" value="1"/>
</dbReference>
<dbReference type="GO" id="GO:0005634">
    <property type="term" value="C:nucleus"/>
    <property type="evidence" value="ECO:0000318"/>
    <property type="project" value="GO_Central"/>
</dbReference>
<dbReference type="InterPro" id="IPR012309">
    <property type="entry name" value="DNA_ligase_ATP-dep_C"/>
</dbReference>
<dbReference type="InterPro" id="IPR012310">
    <property type="entry name" value="DNA_ligase_ATP-dep_cent"/>
</dbReference>
<dbReference type="NCBIfam" id="TIGR00574">
    <property type="entry name" value="dnl1"/>
    <property type="match status" value="1"/>
</dbReference>
<dbReference type="eggNOG" id="KOG0967">
    <property type="taxonomic scope" value="Eukaryota"/>
</dbReference>
<dbReference type="PROSITE" id="PS50160">
    <property type="entry name" value="DNA_LIGASE_A3"/>
    <property type="match status" value="1"/>
</dbReference>
<reference evidence="16" key="1">
    <citation type="journal article" date="2013" name="Science">
        <title>The Amborella genome and the evolution of flowering plants.</title>
        <authorList>
            <consortium name="Amborella Genome Project"/>
        </authorList>
    </citation>
    <scope>NUCLEOTIDE SEQUENCE [LARGE SCALE GENOMIC DNA]</scope>
</reference>
<feature type="region of interest" description="Disordered" evidence="13">
    <location>
        <begin position="611"/>
        <end position="641"/>
    </location>
</feature>
<dbReference type="GO" id="GO:0010225">
    <property type="term" value="P:response to UV-C"/>
    <property type="evidence" value="ECO:0007669"/>
    <property type="project" value="EnsemblPlants"/>
</dbReference>
<comment type="subcellular location">
    <subcellularLocation>
        <location evidence="1">Nucleus</location>
    </subcellularLocation>
</comment>
<dbReference type="OMA" id="IAEMFHS"/>
<organism evidence="15 16">
    <name type="scientific">Amborella trichopoda</name>
    <dbReference type="NCBI Taxonomy" id="13333"/>
    <lineage>
        <taxon>Eukaryota</taxon>
        <taxon>Viridiplantae</taxon>
        <taxon>Streptophyta</taxon>
        <taxon>Embryophyta</taxon>
        <taxon>Tracheophyta</taxon>
        <taxon>Spermatophyta</taxon>
        <taxon>Magnoliopsida</taxon>
        <taxon>Amborellales</taxon>
        <taxon>Amborellaceae</taxon>
        <taxon>Amborella</taxon>
    </lineage>
</organism>
<dbReference type="EMBL" id="KI393980">
    <property type="protein sequence ID" value="ERN05630.1"/>
    <property type="molecule type" value="Genomic_DNA"/>
</dbReference>
<dbReference type="GO" id="GO:2000685">
    <property type="term" value="P:positive regulation of cellular response to X-ray"/>
    <property type="evidence" value="ECO:0007669"/>
    <property type="project" value="EnsemblPlants"/>
</dbReference>
<evidence type="ECO:0000259" key="14">
    <source>
        <dbReference type="PROSITE" id="PS50160"/>
    </source>
</evidence>
<evidence type="ECO:0000256" key="11">
    <source>
        <dbReference type="RuleBase" id="RU000617"/>
    </source>
</evidence>
<name>W1PEY4_AMBTC</name>
<dbReference type="GO" id="GO:0003910">
    <property type="term" value="F:DNA ligase (ATP) activity"/>
    <property type="evidence" value="ECO:0000318"/>
    <property type="project" value="GO_Central"/>
</dbReference>
<evidence type="ECO:0000256" key="12">
    <source>
        <dbReference type="RuleBase" id="RU004196"/>
    </source>
</evidence>
<evidence type="ECO:0000256" key="13">
    <source>
        <dbReference type="SAM" id="MobiDB-lite"/>
    </source>
</evidence>
<dbReference type="GO" id="GO:0009409">
    <property type="term" value="P:response to cold"/>
    <property type="evidence" value="ECO:0007669"/>
    <property type="project" value="EnsemblPlants"/>
</dbReference>
<dbReference type="GO" id="GO:1904975">
    <property type="term" value="P:response to bleomycin"/>
    <property type="evidence" value="ECO:0007669"/>
    <property type="project" value="EnsemblPlants"/>
</dbReference>
<keyword evidence="5 11" id="KW-0547">Nucleotide-binding</keyword>
<keyword evidence="6 11" id="KW-0227">DNA damage</keyword>
<keyword evidence="7 11" id="KW-0067">ATP-binding</keyword>
<dbReference type="Pfam" id="PF04679">
    <property type="entry name" value="DNA_ligase_A_C"/>
    <property type="match status" value="1"/>
</dbReference>
<proteinExistence type="inferred from homology"/>
<dbReference type="CDD" id="cd16273">
    <property type="entry name" value="SNM1A-1C-like_MBL-fold"/>
    <property type="match status" value="1"/>
</dbReference>
<dbReference type="eggNOG" id="KOG1361">
    <property type="taxonomic scope" value="Eukaryota"/>
</dbReference>
<comment type="similarity">
    <text evidence="2 12">Belongs to the ATP-dependent DNA ligase family.</text>
</comment>
<dbReference type="Pfam" id="PF04675">
    <property type="entry name" value="DNA_ligase_A_N"/>
    <property type="match status" value="1"/>
</dbReference>
<evidence type="ECO:0000256" key="10">
    <source>
        <dbReference type="ARBA" id="ARBA00034003"/>
    </source>
</evidence>
<evidence type="ECO:0000313" key="16">
    <source>
        <dbReference type="Proteomes" id="UP000017836"/>
    </source>
</evidence>
<keyword evidence="8 11" id="KW-0234">DNA repair</keyword>
<dbReference type="Gene3D" id="3.60.15.10">
    <property type="entry name" value="Ribonuclease Z/Hydroxyacylglutathione hydrolase-like"/>
    <property type="match status" value="1"/>
</dbReference>
<evidence type="ECO:0000256" key="2">
    <source>
        <dbReference type="ARBA" id="ARBA00007572"/>
    </source>
</evidence>
<keyword evidence="4" id="KW-0235">DNA replication</keyword>
<dbReference type="InterPro" id="IPR012308">
    <property type="entry name" value="DNA_ligase_ATP-dep_N"/>
</dbReference>
<dbReference type="FunFam" id="3.40.50.12650:FF:000006">
    <property type="entry name" value="DNA ligase"/>
    <property type="match status" value="1"/>
</dbReference>